<accession>M0NE98</accession>
<reference evidence="1 2" key="1">
    <citation type="journal article" date="2014" name="PLoS Genet.">
        <title>Phylogenetically driven sequencing of extremely halophilic archaea reveals strategies for static and dynamic osmo-response.</title>
        <authorList>
            <person name="Becker E.A."/>
            <person name="Seitzer P.M."/>
            <person name="Tritt A."/>
            <person name="Larsen D."/>
            <person name="Krusor M."/>
            <person name="Yao A.I."/>
            <person name="Wu D."/>
            <person name="Madern D."/>
            <person name="Eisen J.A."/>
            <person name="Darling A.E."/>
            <person name="Facciotti M.T."/>
        </authorList>
    </citation>
    <scope>NUCLEOTIDE SEQUENCE [LARGE SCALE GENOMIC DNA]</scope>
    <source>
        <strain evidence="1 2">JCM 13552</strain>
    </source>
</reference>
<organism evidence="1 2">
    <name type="scientific">Halococcus thailandensis JCM 13552</name>
    <dbReference type="NCBI Taxonomy" id="1227457"/>
    <lineage>
        <taxon>Archaea</taxon>
        <taxon>Methanobacteriati</taxon>
        <taxon>Methanobacteriota</taxon>
        <taxon>Stenosarchaea group</taxon>
        <taxon>Halobacteria</taxon>
        <taxon>Halobacteriales</taxon>
        <taxon>Halococcaceae</taxon>
        <taxon>Halococcus</taxon>
    </lineage>
</organism>
<dbReference type="EMBL" id="AOMF01000067">
    <property type="protein sequence ID" value="EMA56312.1"/>
    <property type="molecule type" value="Genomic_DNA"/>
</dbReference>
<name>M0NE98_9EURY</name>
<protein>
    <submittedName>
        <fullName evidence="1">Uncharacterized protein</fullName>
    </submittedName>
</protein>
<dbReference type="Proteomes" id="UP000011680">
    <property type="component" value="Unassembled WGS sequence"/>
</dbReference>
<gene>
    <name evidence="1" type="ORF">C451_03059</name>
</gene>
<comment type="caution">
    <text evidence="1">The sequence shown here is derived from an EMBL/GenBank/DDBJ whole genome shotgun (WGS) entry which is preliminary data.</text>
</comment>
<evidence type="ECO:0000313" key="1">
    <source>
        <dbReference type="EMBL" id="EMA56312.1"/>
    </source>
</evidence>
<proteinExistence type="predicted"/>
<keyword evidence="2" id="KW-1185">Reference proteome</keyword>
<dbReference type="PATRIC" id="fig|1227457.3.peg.539"/>
<dbReference type="AlphaFoldDB" id="M0NE98"/>
<evidence type="ECO:0000313" key="2">
    <source>
        <dbReference type="Proteomes" id="UP000011680"/>
    </source>
</evidence>
<sequence length="107" mass="12230">MDSITDRIRRHATSSQTLTDVIINSVRQRYRQHITDSDSPIEQRLSVRSHSNQPMDEELLDAGYAELGDTVQAYCDHPSKLQNEYLDGIHLHRSCKCGTYLGLVDDQ</sequence>